<feature type="coiled-coil region" evidence="2">
    <location>
        <begin position="537"/>
        <end position="564"/>
    </location>
</feature>
<comment type="caution">
    <text evidence="5">The sequence shown here is derived from an EMBL/GenBank/DDBJ whole genome shotgun (WGS) entry which is preliminary data.</text>
</comment>
<dbReference type="Pfam" id="PF23419">
    <property type="entry name" value="WD40_RFWD3"/>
    <property type="match status" value="1"/>
</dbReference>
<dbReference type="InterPro" id="IPR052818">
    <property type="entry name" value="NEDD1_Spindle_Assembly"/>
</dbReference>
<dbReference type="InterPro" id="IPR036322">
    <property type="entry name" value="WD40_repeat_dom_sf"/>
</dbReference>
<evidence type="ECO:0000256" key="3">
    <source>
        <dbReference type="SAM" id="MobiDB-lite"/>
    </source>
</evidence>
<dbReference type="EMBL" id="JBDJPC010000002">
    <property type="protein sequence ID" value="KAL1513948.1"/>
    <property type="molecule type" value="Genomic_DNA"/>
</dbReference>
<evidence type="ECO:0000256" key="2">
    <source>
        <dbReference type="SAM" id="Coils"/>
    </source>
</evidence>
<evidence type="ECO:0000313" key="5">
    <source>
        <dbReference type="EMBL" id="KAL1513948.1"/>
    </source>
</evidence>
<sequence length="572" mass="64003">MYVASASNVVKFHSFPKNPATYTHEPTSTIDGPCRSLSWTRDGGWIAVVPYSGFTEILTLKNQCKLLHTVQNVSEPSCASFLNSTKRNIAIGTKYGQVLVYDIKSKSIKTRFPSVSGGITHVGFTAKDTHCYAGCSNGEILLFNHFSKNLSCTLRVPKSQSLSTVKAHSHKRNYLIAGSNESFICVWDVNFNKVKFHNQAHQAPVSSAIFSPINPALIVSSGLDRTVRVFDIESNTRISTIDVENNVLSLDFIQDSLFIAMGCQNGKIYIYDTRSLQEPFHIIEAHNSSIKHLSYQTVSDNSGGNVSSLSNLESEEVITRKSASSEEALPSKKRTSDFFGLLDVGAAATNDFVKKDQITSVGSEDSFLAALNMKQHLNDSPDSVKLQEETNNSSVTFQPSKPARRSLCTHTPNIARIVEEGRRLSELKSDIKSNSTPNYPRENFARDLSPIISASQTANAVSQGEFEVAMKNMQAEFKKNLGEVEWKLYYQSYNLAHQIRRMILDFHMATFKEFIKVENNFNVLRDEMNIEPMNNHESQLLEENIGLKRRIEELEKEIANFKCRGEPDHGDK</sequence>
<dbReference type="PROSITE" id="PS50082">
    <property type="entry name" value="WD_REPEATS_2"/>
    <property type="match status" value="1"/>
</dbReference>
<proteinExistence type="predicted"/>
<dbReference type="InterPro" id="IPR015943">
    <property type="entry name" value="WD40/YVTN_repeat-like_dom_sf"/>
</dbReference>
<dbReference type="InterPro" id="IPR001680">
    <property type="entry name" value="WD40_rpt"/>
</dbReference>
<dbReference type="InterPro" id="IPR056527">
    <property type="entry name" value="WD40_RFWD3"/>
</dbReference>
<feature type="region of interest" description="Disordered" evidence="3">
    <location>
        <begin position="382"/>
        <end position="406"/>
    </location>
</feature>
<feature type="domain" description="E3 ubiquitin-protein ligase RFWD3-like WD40" evidence="4">
    <location>
        <begin position="199"/>
        <end position="307"/>
    </location>
</feature>
<keyword evidence="2" id="KW-0175">Coiled coil</keyword>
<evidence type="ECO:0000259" key="4">
    <source>
        <dbReference type="Pfam" id="PF23419"/>
    </source>
</evidence>
<evidence type="ECO:0000256" key="1">
    <source>
        <dbReference type="PROSITE-ProRule" id="PRU00221"/>
    </source>
</evidence>
<protein>
    <recommendedName>
        <fullName evidence="4">E3 ubiquitin-protein ligase RFWD3-like WD40 domain-containing protein</fullName>
    </recommendedName>
</protein>
<feature type="repeat" description="WD" evidence="1">
    <location>
        <begin position="198"/>
        <end position="240"/>
    </location>
</feature>
<reference evidence="5 6" key="1">
    <citation type="submission" date="2024-05" db="EMBL/GenBank/DDBJ databases">
        <title>Genetic variation in Jamaican populations of the coffee berry borer (Hypothenemus hampei).</title>
        <authorList>
            <person name="Errbii M."/>
            <person name="Myrie A."/>
        </authorList>
    </citation>
    <scope>NUCLEOTIDE SEQUENCE [LARGE SCALE GENOMIC DNA]</scope>
    <source>
        <strain evidence="5">JA-Hopewell-2020-01-JO</strain>
        <tissue evidence="5">Whole body</tissue>
    </source>
</reference>
<keyword evidence="1" id="KW-0853">WD repeat</keyword>
<keyword evidence="6" id="KW-1185">Reference proteome</keyword>
<organism evidence="5 6">
    <name type="scientific">Hypothenemus hampei</name>
    <name type="common">Coffee berry borer</name>
    <dbReference type="NCBI Taxonomy" id="57062"/>
    <lineage>
        <taxon>Eukaryota</taxon>
        <taxon>Metazoa</taxon>
        <taxon>Ecdysozoa</taxon>
        <taxon>Arthropoda</taxon>
        <taxon>Hexapoda</taxon>
        <taxon>Insecta</taxon>
        <taxon>Pterygota</taxon>
        <taxon>Neoptera</taxon>
        <taxon>Endopterygota</taxon>
        <taxon>Coleoptera</taxon>
        <taxon>Polyphaga</taxon>
        <taxon>Cucujiformia</taxon>
        <taxon>Curculionidae</taxon>
        <taxon>Scolytinae</taxon>
        <taxon>Hypothenemus</taxon>
    </lineage>
</organism>
<dbReference type="SMART" id="SM00320">
    <property type="entry name" value="WD40"/>
    <property type="match status" value="6"/>
</dbReference>
<dbReference type="AlphaFoldDB" id="A0ABD1F8P3"/>
<dbReference type="PANTHER" id="PTHR44414">
    <property type="entry name" value="PROTEIN NEDD1"/>
    <property type="match status" value="1"/>
</dbReference>
<dbReference type="PANTHER" id="PTHR44414:SF1">
    <property type="entry name" value="PROTEIN NEDD1"/>
    <property type="match status" value="1"/>
</dbReference>
<dbReference type="SUPFAM" id="SSF50978">
    <property type="entry name" value="WD40 repeat-like"/>
    <property type="match status" value="1"/>
</dbReference>
<feature type="compositionally biased region" description="Polar residues" evidence="3">
    <location>
        <begin position="389"/>
        <end position="399"/>
    </location>
</feature>
<evidence type="ECO:0000313" key="6">
    <source>
        <dbReference type="Proteomes" id="UP001566132"/>
    </source>
</evidence>
<name>A0ABD1F8P3_HYPHA</name>
<dbReference type="Gene3D" id="2.130.10.10">
    <property type="entry name" value="YVTN repeat-like/Quinoprotein amine dehydrogenase"/>
    <property type="match status" value="2"/>
</dbReference>
<dbReference type="Proteomes" id="UP001566132">
    <property type="component" value="Unassembled WGS sequence"/>
</dbReference>
<accession>A0ABD1F8P3</accession>
<gene>
    <name evidence="5" type="ORF">ABEB36_003286</name>
</gene>